<evidence type="ECO:0000313" key="9">
    <source>
        <dbReference type="Proteomes" id="UP000036947"/>
    </source>
</evidence>
<evidence type="ECO:0000256" key="2">
    <source>
        <dbReference type="ARBA" id="ARBA00010617"/>
    </source>
</evidence>
<dbReference type="SUPFAM" id="SSF48264">
    <property type="entry name" value="Cytochrome P450"/>
    <property type="match status" value="1"/>
</dbReference>
<evidence type="ECO:0000313" key="8">
    <source>
        <dbReference type="EMBL" id="KND86513.1"/>
    </source>
</evidence>
<dbReference type="PANTHER" id="PTHR24305">
    <property type="entry name" value="CYTOCHROME P450"/>
    <property type="match status" value="1"/>
</dbReference>
<dbReference type="Pfam" id="PF00067">
    <property type="entry name" value="p450"/>
    <property type="match status" value="1"/>
</dbReference>
<comment type="similarity">
    <text evidence="2 7">Belongs to the cytochrome P450 family.</text>
</comment>
<dbReference type="PRINTS" id="PR00463">
    <property type="entry name" value="EP450I"/>
</dbReference>
<reference evidence="8 9" key="1">
    <citation type="journal article" date="2015" name="BMC Genomics">
        <title>The genome of the truffle-parasite Tolypocladium ophioglossoides and the evolution of antifungal peptaibiotics.</title>
        <authorList>
            <person name="Quandt C.A."/>
            <person name="Bushley K.E."/>
            <person name="Spatafora J.W."/>
        </authorList>
    </citation>
    <scope>NUCLEOTIDE SEQUENCE [LARGE SCALE GENOMIC DNA]</scope>
    <source>
        <strain evidence="8 9">CBS 100239</strain>
    </source>
</reference>
<dbReference type="PRINTS" id="PR00385">
    <property type="entry name" value="P450"/>
</dbReference>
<dbReference type="GO" id="GO:0005506">
    <property type="term" value="F:iron ion binding"/>
    <property type="evidence" value="ECO:0007669"/>
    <property type="project" value="InterPro"/>
</dbReference>
<evidence type="ECO:0000256" key="5">
    <source>
        <dbReference type="ARBA" id="ARBA00023004"/>
    </source>
</evidence>
<name>A0A0L0MXA8_TOLOC</name>
<keyword evidence="5 6" id="KW-0408">Iron</keyword>
<dbReference type="Proteomes" id="UP000036947">
    <property type="component" value="Unassembled WGS sequence"/>
</dbReference>
<sequence>MIRSDVASNSDLTLRNLKGHEYLNAVLQEALRLYPPAPDSLFRRKPAVVAGELIPSNTSLTMNLWAANRSSRNFHRPEEFLPERWLKDCAEFSSDDRAVAKPFSFGPRDCIGQRSVTHRLQSCMG</sequence>
<dbReference type="InterPro" id="IPR001128">
    <property type="entry name" value="Cyt_P450"/>
</dbReference>
<dbReference type="STRING" id="1163406.A0A0L0MXA8"/>
<dbReference type="PROSITE" id="PS00086">
    <property type="entry name" value="CYTOCHROME_P450"/>
    <property type="match status" value="1"/>
</dbReference>
<evidence type="ECO:0000256" key="7">
    <source>
        <dbReference type="RuleBase" id="RU000461"/>
    </source>
</evidence>
<organism evidence="8 9">
    <name type="scientific">Tolypocladium ophioglossoides (strain CBS 100239)</name>
    <name type="common">Snaketongue truffleclub</name>
    <name type="synonym">Elaphocordyceps ophioglossoides</name>
    <dbReference type="NCBI Taxonomy" id="1163406"/>
    <lineage>
        <taxon>Eukaryota</taxon>
        <taxon>Fungi</taxon>
        <taxon>Dikarya</taxon>
        <taxon>Ascomycota</taxon>
        <taxon>Pezizomycotina</taxon>
        <taxon>Sordariomycetes</taxon>
        <taxon>Hypocreomycetidae</taxon>
        <taxon>Hypocreales</taxon>
        <taxon>Ophiocordycipitaceae</taxon>
        <taxon>Tolypocladium</taxon>
    </lineage>
</organism>
<protein>
    <submittedName>
        <fullName evidence="8">Averantin hydroxylase</fullName>
    </submittedName>
</protein>
<dbReference type="InterPro" id="IPR050121">
    <property type="entry name" value="Cytochrome_P450_monoxygenase"/>
</dbReference>
<evidence type="ECO:0000256" key="4">
    <source>
        <dbReference type="ARBA" id="ARBA00022723"/>
    </source>
</evidence>
<proteinExistence type="inferred from homology"/>
<dbReference type="GO" id="GO:0004497">
    <property type="term" value="F:monooxygenase activity"/>
    <property type="evidence" value="ECO:0007669"/>
    <property type="project" value="UniProtKB-KW"/>
</dbReference>
<dbReference type="InterPro" id="IPR017972">
    <property type="entry name" value="Cyt_P450_CS"/>
</dbReference>
<dbReference type="OrthoDB" id="1470350at2759"/>
<dbReference type="PANTHER" id="PTHR24305:SF210">
    <property type="entry name" value="CYTOCHROME P450 MONOOXYGENASE ASQL-RELATED"/>
    <property type="match status" value="1"/>
</dbReference>
<keyword evidence="4 6" id="KW-0479">Metal-binding</keyword>
<dbReference type="Gene3D" id="1.10.630.10">
    <property type="entry name" value="Cytochrome P450"/>
    <property type="match status" value="1"/>
</dbReference>
<dbReference type="InterPro" id="IPR036396">
    <property type="entry name" value="Cyt_P450_sf"/>
</dbReference>
<evidence type="ECO:0000256" key="3">
    <source>
        <dbReference type="ARBA" id="ARBA00022617"/>
    </source>
</evidence>
<dbReference type="GO" id="GO:0020037">
    <property type="term" value="F:heme binding"/>
    <property type="evidence" value="ECO:0007669"/>
    <property type="project" value="InterPro"/>
</dbReference>
<dbReference type="EMBL" id="LFRF01000055">
    <property type="protein sequence ID" value="KND86513.1"/>
    <property type="molecule type" value="Genomic_DNA"/>
</dbReference>
<evidence type="ECO:0000256" key="1">
    <source>
        <dbReference type="ARBA" id="ARBA00001971"/>
    </source>
</evidence>
<accession>A0A0L0MXA8</accession>
<dbReference type="GO" id="GO:0016705">
    <property type="term" value="F:oxidoreductase activity, acting on paired donors, with incorporation or reduction of molecular oxygen"/>
    <property type="evidence" value="ECO:0007669"/>
    <property type="project" value="InterPro"/>
</dbReference>
<feature type="binding site" description="axial binding residue" evidence="6">
    <location>
        <position position="110"/>
    </location>
    <ligand>
        <name>heme</name>
        <dbReference type="ChEBI" id="CHEBI:30413"/>
    </ligand>
    <ligandPart>
        <name>Fe</name>
        <dbReference type="ChEBI" id="CHEBI:18248"/>
    </ligandPart>
</feature>
<dbReference type="InterPro" id="IPR002401">
    <property type="entry name" value="Cyt_P450_E_grp-I"/>
</dbReference>
<keyword evidence="7" id="KW-0560">Oxidoreductase</keyword>
<gene>
    <name evidence="8" type="ORF">TOPH_08850</name>
</gene>
<evidence type="ECO:0000256" key="6">
    <source>
        <dbReference type="PIRSR" id="PIRSR602401-1"/>
    </source>
</evidence>
<keyword evidence="9" id="KW-1185">Reference proteome</keyword>
<keyword evidence="7" id="KW-0503">Monooxygenase</keyword>
<comment type="caution">
    <text evidence="8">The sequence shown here is derived from an EMBL/GenBank/DDBJ whole genome shotgun (WGS) entry which is preliminary data.</text>
</comment>
<keyword evidence="3 6" id="KW-0349">Heme</keyword>
<dbReference type="AlphaFoldDB" id="A0A0L0MXA8"/>
<comment type="cofactor">
    <cofactor evidence="1 6">
        <name>heme</name>
        <dbReference type="ChEBI" id="CHEBI:30413"/>
    </cofactor>
</comment>